<evidence type="ECO:0000313" key="1">
    <source>
        <dbReference type="EMBL" id="MYM91744.1"/>
    </source>
</evidence>
<accession>A0A845GBS7</accession>
<sequence length="77" mass="8180">MAAGLASFAAGLRFRLGLAAAGAVNSAVTSLLTVRLCRVPERTKVRNKLLADLFIAVFSCCDKVYLKPAPACVRQRA</sequence>
<gene>
    <name evidence="1" type="ORF">GTP91_31775</name>
</gene>
<proteinExistence type="predicted"/>
<dbReference type="Proteomes" id="UP000470302">
    <property type="component" value="Unassembled WGS sequence"/>
</dbReference>
<organism evidence="1 2">
    <name type="scientific">Duganella vulcania</name>
    <dbReference type="NCBI Taxonomy" id="2692166"/>
    <lineage>
        <taxon>Bacteria</taxon>
        <taxon>Pseudomonadati</taxon>
        <taxon>Pseudomonadota</taxon>
        <taxon>Betaproteobacteria</taxon>
        <taxon>Burkholderiales</taxon>
        <taxon>Oxalobacteraceae</taxon>
        <taxon>Telluria group</taxon>
        <taxon>Duganella</taxon>
    </lineage>
</organism>
<reference evidence="1 2" key="1">
    <citation type="submission" date="2020-01" db="EMBL/GenBank/DDBJ databases">
        <title>Novel species isolated from a subtropical stream in China.</title>
        <authorList>
            <person name="Lu H."/>
        </authorList>
    </citation>
    <scope>NUCLEOTIDE SEQUENCE [LARGE SCALE GENOMIC DNA]</scope>
    <source>
        <strain evidence="1 2">FT82W</strain>
    </source>
</reference>
<evidence type="ECO:0000313" key="2">
    <source>
        <dbReference type="Proteomes" id="UP000470302"/>
    </source>
</evidence>
<protein>
    <submittedName>
        <fullName evidence="1">Uncharacterized protein</fullName>
    </submittedName>
</protein>
<comment type="caution">
    <text evidence="1">The sequence shown here is derived from an EMBL/GenBank/DDBJ whole genome shotgun (WGS) entry which is preliminary data.</text>
</comment>
<dbReference type="EMBL" id="WWCW01000257">
    <property type="protein sequence ID" value="MYM91744.1"/>
    <property type="molecule type" value="Genomic_DNA"/>
</dbReference>
<name>A0A845GBS7_9BURK</name>
<dbReference type="AlphaFoldDB" id="A0A845GBS7"/>